<feature type="transmembrane region" description="Helical" evidence="1">
    <location>
        <begin position="840"/>
        <end position="858"/>
    </location>
</feature>
<evidence type="ECO:0000256" key="1">
    <source>
        <dbReference type="SAM" id="Phobius"/>
    </source>
</evidence>
<evidence type="ECO:0000259" key="2">
    <source>
        <dbReference type="Pfam" id="PF20249"/>
    </source>
</evidence>
<keyword evidence="1" id="KW-1133">Transmembrane helix</keyword>
<reference evidence="3 4" key="1">
    <citation type="submission" date="2023-08" db="EMBL/GenBank/DDBJ databases">
        <title>The whole genome sequence of Lysobacter yananisis.</title>
        <authorList>
            <person name="Sun H."/>
        </authorList>
    </citation>
    <scope>NUCLEOTIDE SEQUENCE [LARGE SCALE GENOMIC DNA]</scope>
    <source>
        <strain evidence="3 4">SNNU513</strain>
    </source>
</reference>
<gene>
    <name evidence="3" type="ORF">RDV84_04070</name>
</gene>
<sequence>MADTGISAARRGAAANTTGAKAGAPCPNCVKQGLAILPVVSGIMPNSETTPSFLPLSSALLSLTDPIVANELAALAKGLTSKDLSAHWYFMRALPAGYLYVYKPNGSSGQWDVYLVDRSGLLRSVAPNDKTLSPADAAPLDQPAACSRSEHNNLALQYFVVDPGKHPEIWLAFSRHRWTTKVMDAYGRNEGNIRGQRMTRLDVTAAAAGKLGNYEGSPVPHGMKMTAGIGGYVADYASSATRAKINGTQVERLYDRGDSMTMVPRKPTGAAAALAEEMRKSSQNTEAKLGAVVLLHDVVGVTQQLNAYRNKVAAEACVVSGMGDPVQTRKRAIADIIEGIRANAETNPGPWWDRNYGPERYLKHINESDWSAAKQSSAQFKSLLEKVKTVSADYCAVKESEAWKLVNRLDFDETDHESALDHGRMVAHCVAGSGRTKLERDLVWYPALEMDPTNRDNWLMRALSGDHKAFLEYLAGNPGDQDEAFDTVQEAQELSGSYIGKGLTQINAIRVGIRNQRAANEALATVIETSAGILYNLRRDNPKAYRKLLRSVTLALITRDDVIPQPVVVKGAWSRISAKIMEVATGAPRISARAPLGLVPNAGRGPYLATKGNLGATGWGLSEGLEGAVVMEAPTSKSGQAQTVAWVVHKLEDGEQLNRATLRRLGLDELDLTTAAGNADNPFQRNHLKVVGQKITIGMSAGALFFQGNALVGAMCDYFGADKEDRDGGALADASVGVGVAIIAGIGAAIDLKIAVQSMRGLGEAATSVAERQAARWGLVAGIIEGLYAIGKGASKVNEGDVDSGMWTMASGAALIAGSLAAYGATTGTVLGIGVSLGPVGWALLIIGFLGLALYCAWQAFGTDEENMLPVEYWLDNGIFGKGEHKTGKIAKNSPYYSAKSKSVQPFASLQDEIYGLQKVTLVAQARFGVTKDRGNYSLHFRYNVTLPRYAKGSRLELNFTAIYKGKRISVGGVVCEDGKDRFSRSDISSKFTGMREDPSMRIDKSGVMELSGYFSTLQDEVWVEKLIEWLSGTEANPDAQYADAMELSGTYWPDKSNLPALSSTFEYPPKK</sequence>
<dbReference type="CDD" id="cd20707">
    <property type="entry name" value="MIX_III"/>
    <property type="match status" value="1"/>
</dbReference>
<feature type="transmembrane region" description="Helical" evidence="1">
    <location>
        <begin position="730"/>
        <end position="750"/>
    </location>
</feature>
<dbReference type="EMBL" id="CP133568">
    <property type="protein sequence ID" value="WMT04036.1"/>
    <property type="molecule type" value="Genomic_DNA"/>
</dbReference>
<dbReference type="Pfam" id="PF20249">
    <property type="entry name" value="VasX_N"/>
    <property type="match status" value="1"/>
</dbReference>
<proteinExistence type="predicted"/>
<evidence type="ECO:0000313" key="4">
    <source>
        <dbReference type="Proteomes" id="UP001229313"/>
    </source>
</evidence>
<feature type="domain" description="Toxin VasX N-terminal region" evidence="2">
    <location>
        <begin position="26"/>
        <end position="207"/>
    </location>
</feature>
<name>A0ABY9PAV4_9GAMM</name>
<evidence type="ECO:0000313" key="3">
    <source>
        <dbReference type="EMBL" id="WMT04036.1"/>
    </source>
</evidence>
<organism evidence="3 4">
    <name type="scientific">Lysobacter yananisis</name>
    <dbReference type="NCBI Taxonomy" id="1003114"/>
    <lineage>
        <taxon>Bacteria</taxon>
        <taxon>Pseudomonadati</taxon>
        <taxon>Pseudomonadota</taxon>
        <taxon>Gammaproteobacteria</taxon>
        <taxon>Lysobacterales</taxon>
        <taxon>Lysobacteraceae</taxon>
        <taxon>Lysobacter</taxon>
    </lineage>
</organism>
<protein>
    <recommendedName>
        <fullName evidence="2">Toxin VasX N-terminal region domain-containing protein</fullName>
    </recommendedName>
</protein>
<keyword evidence="1" id="KW-0812">Transmembrane</keyword>
<feature type="transmembrane region" description="Helical" evidence="1">
    <location>
        <begin position="813"/>
        <end position="834"/>
    </location>
</feature>
<keyword evidence="4" id="KW-1185">Reference proteome</keyword>
<accession>A0ABY9PAV4</accession>
<dbReference type="RefSeq" id="WP_309152562.1">
    <property type="nucleotide sequence ID" value="NZ_CP133568.1"/>
</dbReference>
<keyword evidence="1" id="KW-0472">Membrane</keyword>
<dbReference type="Proteomes" id="UP001229313">
    <property type="component" value="Chromosome"/>
</dbReference>
<dbReference type="InterPro" id="IPR046864">
    <property type="entry name" value="VasX_N"/>
</dbReference>